<dbReference type="EMBL" id="PQXO01000213">
    <property type="protein sequence ID" value="TGO87642.1"/>
    <property type="molecule type" value="Genomic_DNA"/>
</dbReference>
<sequence length="134" mass="15100">MPSPSLDKDTSWSNISKSSLEDRLEARRTFKEYVERTCGERYILEHPDLVSLFEPSDPSKSPTSVIPPVLELLEHAFASLTEAEVQSTNIKRALHTKLFFDETFSIHSTLEKISVKALVLVLKAQLACRAQAIQ</sequence>
<reference evidence="1 2" key="1">
    <citation type="submission" date="2017-12" db="EMBL/GenBank/DDBJ databases">
        <title>Comparative genomics of Botrytis spp.</title>
        <authorList>
            <person name="Valero-Jimenez C.A."/>
            <person name="Tapia P."/>
            <person name="Veloso J."/>
            <person name="Silva-Moreno E."/>
            <person name="Staats M."/>
            <person name="Valdes J.H."/>
            <person name="Van Kan J.A.L."/>
        </authorList>
    </citation>
    <scope>NUCLEOTIDE SEQUENCE [LARGE SCALE GENOMIC DNA]</scope>
    <source>
        <strain evidence="1 2">MUCL3349</strain>
    </source>
</reference>
<dbReference type="AlphaFoldDB" id="A0A4Z1KRE3"/>
<dbReference type="Proteomes" id="UP000297280">
    <property type="component" value="Unassembled WGS sequence"/>
</dbReference>
<gene>
    <name evidence="1" type="ORF">BPOR_0213g00130</name>
</gene>
<comment type="caution">
    <text evidence="1">The sequence shown here is derived from an EMBL/GenBank/DDBJ whole genome shotgun (WGS) entry which is preliminary data.</text>
</comment>
<protein>
    <submittedName>
        <fullName evidence="1">Uncharacterized protein</fullName>
    </submittedName>
</protein>
<organism evidence="1 2">
    <name type="scientific">Botrytis porri</name>
    <dbReference type="NCBI Taxonomy" id="87229"/>
    <lineage>
        <taxon>Eukaryota</taxon>
        <taxon>Fungi</taxon>
        <taxon>Dikarya</taxon>
        <taxon>Ascomycota</taxon>
        <taxon>Pezizomycotina</taxon>
        <taxon>Leotiomycetes</taxon>
        <taxon>Helotiales</taxon>
        <taxon>Sclerotiniaceae</taxon>
        <taxon>Botrytis</taxon>
    </lineage>
</organism>
<evidence type="ECO:0000313" key="2">
    <source>
        <dbReference type="Proteomes" id="UP000297280"/>
    </source>
</evidence>
<proteinExistence type="predicted"/>
<accession>A0A4Z1KRE3</accession>
<name>A0A4Z1KRE3_9HELO</name>
<evidence type="ECO:0000313" key="1">
    <source>
        <dbReference type="EMBL" id="TGO87642.1"/>
    </source>
</evidence>
<keyword evidence="2" id="KW-1185">Reference proteome</keyword>